<dbReference type="GO" id="GO:0005886">
    <property type="term" value="C:plasma membrane"/>
    <property type="evidence" value="ECO:0007669"/>
    <property type="project" value="UniProtKB-SubCell"/>
</dbReference>
<evidence type="ECO:0000259" key="11">
    <source>
        <dbReference type="Pfam" id="PF02355"/>
    </source>
</evidence>
<dbReference type="Pfam" id="PF02355">
    <property type="entry name" value="SecD_SecF_C"/>
    <property type="match status" value="2"/>
</dbReference>
<dbReference type="FunFam" id="1.20.1640.10:FF:000004">
    <property type="entry name" value="Protein translocase subunit SecD"/>
    <property type="match status" value="1"/>
</dbReference>
<dbReference type="SUPFAM" id="SSF82866">
    <property type="entry name" value="Multidrug efflux transporter AcrB transmembrane domain"/>
    <property type="match status" value="2"/>
</dbReference>
<dbReference type="HAMAP" id="MF_01464_B">
    <property type="entry name" value="SecF_B"/>
    <property type="match status" value="1"/>
</dbReference>
<dbReference type="InterPro" id="IPR005791">
    <property type="entry name" value="SecD"/>
</dbReference>
<organism evidence="13 14">
    <name type="scientific">Coprococcus eutactus</name>
    <dbReference type="NCBI Taxonomy" id="33043"/>
    <lineage>
        <taxon>Bacteria</taxon>
        <taxon>Bacillati</taxon>
        <taxon>Bacillota</taxon>
        <taxon>Clostridia</taxon>
        <taxon>Lachnospirales</taxon>
        <taxon>Lachnospiraceae</taxon>
        <taxon>Coprococcus</taxon>
    </lineage>
</organism>
<evidence type="ECO:0000256" key="2">
    <source>
        <dbReference type="ARBA" id="ARBA00022448"/>
    </source>
</evidence>
<dbReference type="InterPro" id="IPR048634">
    <property type="entry name" value="SecD_SecF_C"/>
</dbReference>
<gene>
    <name evidence="9" type="primary">secD</name>
    <name evidence="10" type="synonym">secF</name>
    <name evidence="13" type="ORF">DWX94_06215</name>
</gene>
<evidence type="ECO:0000256" key="6">
    <source>
        <dbReference type="ARBA" id="ARBA00022989"/>
    </source>
</evidence>
<feature type="transmembrane region" description="Helical" evidence="9">
    <location>
        <begin position="7"/>
        <end position="31"/>
    </location>
</feature>
<dbReference type="NCBIfam" id="TIGR00916">
    <property type="entry name" value="2A0604s01"/>
    <property type="match status" value="2"/>
</dbReference>
<dbReference type="PANTHER" id="PTHR30081:SF1">
    <property type="entry name" value="PROTEIN TRANSLOCASE SUBUNIT SECD"/>
    <property type="match status" value="1"/>
</dbReference>
<dbReference type="AlphaFoldDB" id="A0A412ISI6"/>
<comment type="similarity">
    <text evidence="10">Belongs to the SecD/SecF family. SecF subfamily.</text>
</comment>
<comment type="subunit">
    <text evidence="9">Forms a complex with SecF. Part of the essential Sec protein translocation apparatus which comprises SecA, SecYEG and auxiliary proteins SecDF. Other proteins may also be involved.</text>
</comment>
<feature type="domain" description="SecDF P1 head subdomain" evidence="12">
    <location>
        <begin position="133"/>
        <end position="230"/>
    </location>
</feature>
<comment type="subcellular location">
    <subcellularLocation>
        <location evidence="1 9">Cell membrane</location>
        <topology evidence="1 9">Multi-pass membrane protein</topology>
    </subcellularLocation>
</comment>
<keyword evidence="7 9" id="KW-0811">Translocation</keyword>
<keyword evidence="6 9" id="KW-1133">Transmembrane helix</keyword>
<evidence type="ECO:0000256" key="1">
    <source>
        <dbReference type="ARBA" id="ARBA00004651"/>
    </source>
</evidence>
<comment type="similarity">
    <text evidence="9">Belongs to the SecD/SecF family. SecD subfamily.</text>
</comment>
<feature type="transmembrane region" description="Helical" evidence="9">
    <location>
        <begin position="694"/>
        <end position="717"/>
    </location>
</feature>
<dbReference type="GO" id="GO:0006605">
    <property type="term" value="P:protein targeting"/>
    <property type="evidence" value="ECO:0007669"/>
    <property type="project" value="UniProtKB-UniRule"/>
</dbReference>
<protein>
    <recommendedName>
        <fullName evidence="9 10">Multifunctional fusion protein</fullName>
    </recommendedName>
    <domain>
        <recommendedName>
            <fullName evidence="9">Protein translocase subunit SecD</fullName>
        </recommendedName>
    </domain>
    <domain>
        <recommendedName>
            <fullName evidence="10">Protein-export membrane protein SecF</fullName>
        </recommendedName>
    </domain>
</protein>
<evidence type="ECO:0000256" key="7">
    <source>
        <dbReference type="ARBA" id="ARBA00023010"/>
    </source>
</evidence>
<keyword evidence="2 9" id="KW-0813">Transport</keyword>
<evidence type="ECO:0000256" key="4">
    <source>
        <dbReference type="ARBA" id="ARBA00022692"/>
    </source>
</evidence>
<feature type="transmembrane region" description="Helical" evidence="9">
    <location>
        <begin position="277"/>
        <end position="297"/>
    </location>
</feature>
<dbReference type="PRINTS" id="PR01755">
    <property type="entry name" value="SECFTRNLCASE"/>
</dbReference>
<feature type="transmembrane region" description="Helical" evidence="9">
    <location>
        <begin position="563"/>
        <end position="580"/>
    </location>
</feature>
<comment type="caution">
    <text evidence="9">Lacks conserved residue(s) required for the propagation of feature annotation.</text>
</comment>
<dbReference type="InterPro" id="IPR022813">
    <property type="entry name" value="SecD/SecF_arch_bac"/>
</dbReference>
<feature type="transmembrane region" description="Helical" evidence="9">
    <location>
        <begin position="669"/>
        <end position="688"/>
    </location>
</feature>
<dbReference type="GO" id="GO:0065002">
    <property type="term" value="P:intracellular protein transmembrane transport"/>
    <property type="evidence" value="ECO:0007669"/>
    <property type="project" value="UniProtKB-UniRule"/>
</dbReference>
<dbReference type="PANTHER" id="PTHR30081">
    <property type="entry name" value="PROTEIN-EXPORT MEMBRANE PROTEIN SEC"/>
    <property type="match status" value="1"/>
</dbReference>
<feature type="transmembrane region" description="Helical" evidence="9">
    <location>
        <begin position="615"/>
        <end position="636"/>
    </location>
</feature>
<evidence type="ECO:0000256" key="3">
    <source>
        <dbReference type="ARBA" id="ARBA00022475"/>
    </source>
</evidence>
<comment type="subunit">
    <text evidence="10">Forms a complex with SecD. Part of the essential Sec protein translocation apparatus which comprises SecA, SecYEG and auxiliary proteins SecDF. Other proteins may also be involved.</text>
</comment>
<evidence type="ECO:0000256" key="5">
    <source>
        <dbReference type="ARBA" id="ARBA00022927"/>
    </source>
</evidence>
<dbReference type="InterPro" id="IPR005665">
    <property type="entry name" value="SecF_bac"/>
</dbReference>
<dbReference type="InterPro" id="IPR022646">
    <property type="entry name" value="SecD/SecF_CS"/>
</dbReference>
<evidence type="ECO:0000256" key="8">
    <source>
        <dbReference type="ARBA" id="ARBA00023136"/>
    </source>
</evidence>
<keyword evidence="5 9" id="KW-0653">Protein transport</keyword>
<dbReference type="InterPro" id="IPR022645">
    <property type="entry name" value="SecD/SecF_bac"/>
</dbReference>
<dbReference type="OrthoDB" id="9805019at2"/>
<feature type="domain" description="Protein export membrane protein SecD/SecF C-terminal" evidence="11">
    <location>
        <begin position="543"/>
        <end position="721"/>
    </location>
</feature>
<feature type="transmembrane region" description="Helical" evidence="9">
    <location>
        <begin position="348"/>
        <end position="370"/>
    </location>
</feature>
<dbReference type="Pfam" id="PF22599">
    <property type="entry name" value="SecDF_P1_head"/>
    <property type="match status" value="1"/>
</dbReference>
<name>A0A412ISI6_9FIRM</name>
<dbReference type="InterPro" id="IPR055344">
    <property type="entry name" value="SecD_SecF_C_bact"/>
</dbReference>
<sequence>MKKTKRNAVLVIIAFLLVLGVAIYTAIFGVADRGKVEYIKLGLDLKGGLSVTYEIQEDDYSDKDLEDTKYKIEKRVEAYTNEYSVYEDGDKKITAEIPGVTNADEILEALNIEGKLEFLDPDNYTKWSQGQEYEAALTGDDIKNATAGIDSDNGNDNVVQLAFTDEGAQKFADVTAANVGKVVYIIYDNKVVSAPTVQSAITGGSAEINKIGSYEEAEQLATTIRIGALPLTLKQVRSNIVGATLGSDAISTSLKAGAIGIALVFLIMIIVFRIPGLVASFALAFYTILDLLVINLFNVTLTLPGIAGVILSVGMAVDANVIIFTRIKEELADGKSVKQAVKGGFHNALSAIIDGNVTTLIAALVLGIFGTGTIKGFAITLAIGVVLSVFTALAVSQSLLTALVNLGVADAKYFGVAREPKKTNFVKAGKFCMLGSLIVIIACFCMMPVNNKSKGSPLNFSVEFAGGTSLTVGFDKEYSLSEAESDIVPVIAEAAGIGEAGISVQTVSGTNEIVFKMPELSDDGTDDSQMSKVRTALTDKLGADVKEANVISGSVSSEMSKNAIFSVILAAILMLIYIAIRFHDVKFGASAVIALLHDVAMVFCLYIILRLTVGNTCIACLLTIVGYSINATIIIFDRIRENIDIMRPKKATYKDIVNLSINQTFSRTIYTSLTTFVTIFVLYIMGVASIKEFALTLMAGIIIGAYSSVCITGPLWYTMKTKLGKARKDGLE</sequence>
<feature type="transmembrane region" description="Helical" evidence="9">
    <location>
        <begin position="431"/>
        <end position="449"/>
    </location>
</feature>
<feature type="transmembrane region" description="Helical" evidence="9">
    <location>
        <begin position="254"/>
        <end position="272"/>
    </location>
</feature>
<dbReference type="GO" id="GO:0043952">
    <property type="term" value="P:protein transport by the Sec complex"/>
    <property type="evidence" value="ECO:0007669"/>
    <property type="project" value="UniProtKB-UniRule"/>
</dbReference>
<evidence type="ECO:0000256" key="9">
    <source>
        <dbReference type="HAMAP-Rule" id="MF_01463"/>
    </source>
</evidence>
<keyword evidence="4 9" id="KW-0812">Transmembrane</keyword>
<dbReference type="Gene3D" id="3.30.1360.200">
    <property type="match status" value="1"/>
</dbReference>
<dbReference type="NCBIfam" id="TIGR01129">
    <property type="entry name" value="secD"/>
    <property type="match status" value="1"/>
</dbReference>
<keyword evidence="8 9" id="KW-0472">Membrane</keyword>
<evidence type="ECO:0000313" key="13">
    <source>
        <dbReference type="EMBL" id="RGS43070.1"/>
    </source>
</evidence>
<evidence type="ECO:0000256" key="10">
    <source>
        <dbReference type="HAMAP-Rule" id="MF_01464"/>
    </source>
</evidence>
<evidence type="ECO:0000313" key="14">
    <source>
        <dbReference type="Proteomes" id="UP000283295"/>
    </source>
</evidence>
<dbReference type="HAMAP" id="MF_01463_B">
    <property type="entry name" value="SecD_B"/>
    <property type="match status" value="1"/>
</dbReference>
<dbReference type="Pfam" id="PF07549">
    <property type="entry name" value="Sec_GG"/>
    <property type="match status" value="1"/>
</dbReference>
<keyword evidence="3 9" id="KW-1003">Cell membrane</keyword>
<reference evidence="13 14" key="1">
    <citation type="submission" date="2018-08" db="EMBL/GenBank/DDBJ databases">
        <title>A genome reference for cultivated species of the human gut microbiota.</title>
        <authorList>
            <person name="Zou Y."/>
            <person name="Xue W."/>
            <person name="Luo G."/>
        </authorList>
    </citation>
    <scope>NUCLEOTIDE SEQUENCE [LARGE SCALE GENOMIC DNA]</scope>
    <source>
        <strain evidence="13 14">AF22-21</strain>
    </source>
</reference>
<feature type="transmembrane region" description="Helical" evidence="9">
    <location>
        <begin position="303"/>
        <end position="327"/>
    </location>
</feature>
<dbReference type="Gene3D" id="3.30.70.3400">
    <property type="match status" value="1"/>
</dbReference>
<accession>A0A412ISI6</accession>
<comment type="caution">
    <text evidence="13">The sequence shown here is derived from an EMBL/GenBank/DDBJ whole genome shotgun (WGS) entry which is preliminary data.</text>
</comment>
<comment type="function">
    <text evidence="9">Part of the Sec protein translocase complex. Interacts with the SecYEG preprotein conducting channel. SecDF uses the proton motive force (PMF) to complete protein translocation after the ATP-dependent function of SecA.</text>
</comment>
<feature type="domain" description="Protein export membrane protein SecD/SecF C-terminal" evidence="11">
    <location>
        <begin position="234"/>
        <end position="403"/>
    </location>
</feature>
<evidence type="ECO:0000259" key="12">
    <source>
        <dbReference type="Pfam" id="PF22599"/>
    </source>
</evidence>
<feature type="transmembrane region" description="Helical" evidence="9">
    <location>
        <begin position="587"/>
        <end position="609"/>
    </location>
</feature>
<dbReference type="EMBL" id="QRVK01000011">
    <property type="protein sequence ID" value="RGS43070.1"/>
    <property type="molecule type" value="Genomic_DNA"/>
</dbReference>
<dbReference type="Proteomes" id="UP000283295">
    <property type="component" value="Unassembled WGS sequence"/>
</dbReference>
<proteinExistence type="inferred from homology"/>
<dbReference type="InterPro" id="IPR054384">
    <property type="entry name" value="SecDF_P1_head"/>
</dbReference>
<dbReference type="GO" id="GO:0015450">
    <property type="term" value="F:protein-transporting ATPase activity"/>
    <property type="evidence" value="ECO:0007669"/>
    <property type="project" value="InterPro"/>
</dbReference>
<dbReference type="Gene3D" id="1.20.1640.10">
    <property type="entry name" value="Multidrug efflux transporter AcrB transmembrane domain"/>
    <property type="match status" value="2"/>
</dbReference>
<dbReference type="NCBIfam" id="TIGR00966">
    <property type="entry name" value="transloc_SecF"/>
    <property type="match status" value="1"/>
</dbReference>